<accession>A0A6M8BJC9</accession>
<evidence type="ECO:0000313" key="3">
    <source>
        <dbReference type="Proteomes" id="UP000505210"/>
    </source>
</evidence>
<gene>
    <name evidence="2" type="ORF">HPC62_10385</name>
</gene>
<reference evidence="2 3" key="1">
    <citation type="submission" date="2020-05" db="EMBL/GenBank/DDBJ databases">
        <title>Complete genome sequence of of a novel Thermoleptolyngbya strain isolated from hot springs of Ganzi, Sichuan China.</title>
        <authorList>
            <person name="Tang J."/>
            <person name="Daroch M."/>
            <person name="Li L."/>
            <person name="Waleron K."/>
            <person name="Waleron M."/>
            <person name="Waleron M."/>
        </authorList>
    </citation>
    <scope>NUCLEOTIDE SEQUENCE [LARGE SCALE GENOMIC DNA]</scope>
    <source>
        <strain evidence="2 3">PKUAC-SCTA183</strain>
    </source>
</reference>
<keyword evidence="3" id="KW-1185">Reference proteome</keyword>
<evidence type="ECO:0000313" key="2">
    <source>
        <dbReference type="EMBL" id="QKD82535.1"/>
    </source>
</evidence>
<dbReference type="RefSeq" id="WP_172355413.1">
    <property type="nucleotide sequence ID" value="NZ_CP053661.1"/>
</dbReference>
<dbReference type="KEGG" id="theu:HPC62_10385"/>
<organism evidence="2 3">
    <name type="scientific">Thermoleptolyngbya sichuanensis A183</name>
    <dbReference type="NCBI Taxonomy" id="2737172"/>
    <lineage>
        <taxon>Bacteria</taxon>
        <taxon>Bacillati</taxon>
        <taxon>Cyanobacteriota</taxon>
        <taxon>Cyanophyceae</taxon>
        <taxon>Oculatellales</taxon>
        <taxon>Oculatellaceae</taxon>
        <taxon>Thermoleptolyngbya</taxon>
        <taxon>Thermoleptolyngbya sichuanensis</taxon>
    </lineage>
</organism>
<proteinExistence type="predicted"/>
<dbReference type="Proteomes" id="UP000505210">
    <property type="component" value="Chromosome"/>
</dbReference>
<sequence>MFWQPTSTARCNSPLQQHNLTAQFGQHGRLDSMAGTANSTAQVRRRKFDGASTVQPPT</sequence>
<feature type="region of interest" description="Disordered" evidence="1">
    <location>
        <begin position="28"/>
        <end position="58"/>
    </location>
</feature>
<evidence type="ECO:0000256" key="1">
    <source>
        <dbReference type="SAM" id="MobiDB-lite"/>
    </source>
</evidence>
<dbReference type="EMBL" id="CP053661">
    <property type="protein sequence ID" value="QKD82535.1"/>
    <property type="molecule type" value="Genomic_DNA"/>
</dbReference>
<dbReference type="AlphaFoldDB" id="A0A6M8BJC9"/>
<name>A0A6M8BJC9_9CYAN</name>
<protein>
    <submittedName>
        <fullName evidence="2">Uncharacterized protein</fullName>
    </submittedName>
</protein>